<dbReference type="OMA" id="FQGTCLD"/>
<evidence type="ECO:0000259" key="5">
    <source>
        <dbReference type="Pfam" id="PF12209"/>
    </source>
</evidence>
<comment type="subcellular location">
    <subcellularLocation>
        <location evidence="1">Nucleus envelope</location>
    </subcellularLocation>
</comment>
<proteinExistence type="inferred from homology"/>
<evidence type="ECO:0000313" key="6">
    <source>
        <dbReference type="EMBL" id="CAH00897.1"/>
    </source>
</evidence>
<feature type="region of interest" description="Disordered" evidence="3">
    <location>
        <begin position="1"/>
        <end position="56"/>
    </location>
</feature>
<sequence length="1303" mass="148397">MLGSMFGGSSIPPSAAPFSMHDSSRSSSNHAEKRKFKRPNGKSSKTTSNNGSKGKLIKKMVPTLSQDQNEIIGTLFDGNPAILGFQQPTKPAERELPRYLIRQAPILKPVPIVQDEWDKKNQERMLQLEDNISDVTTLWETLKKMRDEEREVMEEKGLVDKADQAKDLTEAIIFQGTCQDMCPIFERARRSVENNVVRYEKANPSDKKVDRGKALKVFARPAAAAAPPLPSDVRPPHVLLGTLDYIVDEIVPLLPDCEAFLWDRMRSIRQDFTYQNYSGPEAIDCNERIVRIHLLILHQMAKTDITFSVQQELEQLHKAIITLCEIYDEVRDQGGQCPNEAEFRAYALLSKIRDPEYDKMAQDLPNDIFNDELMQLAITFRRILANSNHVERGVVVTENCMNLYDRFFQLIQSDKVPFLMSSFLQVYLNEIRFYAFKSLSLAVTRKGGNLPYQYFIEHFLFRDANDLETFCRYYSIDFGDGKILLKSLTGTSHFLAETQPMRKNWVSCVEQKLQRNTTTALINNRKHNVDTIPSNKRSLLDNVSQLEESQLTQYNQNFAGTSGAKETLPISANRPFSFQTSTSLITEKNATANGNQPFMFGTPSQPKTDVKKAPNDVSLEGVKLGQAAPFGKTDEFVKKQALQQKLEEQKQKFNMQKQLDEKARLLNEKQGLEKQNEEKLRRQLELEKVQQAAIQRRNEIVNETSSNIFTTLMEQQLEKTIKNEIQKRQANALHIENLSRDLFRSFIHEQIYFVFLEVRADIFKKKIITMHVMKKWRSKFNKILKLKKIKQQKQEEALRLSKELGVGKRVHSLRSTTKKNKYLDANSTFEASSFIKSGTMNYSTPLHLEENHFTTPVRNNSNVWSPLDLKEVYFNELLSRLQGILKDSKLQSKDIKSQIDIVLYSKTWECISGQWLLSKFHLAKDSTYTIDSPILNAGFIRLTNDYKTDSFNNVNLVLFNSGVTDSDIFDLDMKLQKDGERLIEVICGVAFNTNYKFKLIIIYWESIENPKSTTEIKQLLKVHKILKRFGDIMYGIEVVKIVGSNPEALVANGLANAAHDFQFELTDRGLYNETRKRRSLLGVGMDTVREPSADIDEKMQLMLQQDKDKSISSIKEKSAYAYLKNHAMASPRARYKKLPVLLSESHKPKYKTPIPLANSRHSSITSADVSNPSHLVKKIKPSRTQIPPHNTSGNFGTPSQPRSLLNHTAVLTTPHLAGIGSHNASASSNVANISVHSDFTTPSATSAPPKPMARSFSISEHPTQPDHTKSKRMPRSVPGDIPPSIKELQNLIASVKRNLQDHQ</sequence>
<dbReference type="KEGG" id="kla:KLLA0_D16775g"/>
<dbReference type="Pfam" id="PF12209">
    <property type="entry name" value="SAC3"/>
    <property type="match status" value="1"/>
</dbReference>
<evidence type="ECO:0000313" key="7">
    <source>
        <dbReference type="Proteomes" id="UP000000598"/>
    </source>
</evidence>
<feature type="region of interest" description="Disordered" evidence="3">
    <location>
        <begin position="1181"/>
        <end position="1200"/>
    </location>
</feature>
<feature type="domain" description="SAC3/GANP/THP3 conserved" evidence="4">
    <location>
        <begin position="181"/>
        <end position="478"/>
    </location>
</feature>
<feature type="region of interest" description="Disordered" evidence="3">
    <location>
        <begin position="1239"/>
        <end position="1284"/>
    </location>
</feature>
<dbReference type="STRING" id="284590.Q6CQI8"/>
<feature type="compositionally biased region" description="Low complexity" evidence="3">
    <location>
        <begin position="41"/>
        <end position="54"/>
    </location>
</feature>
<feature type="compositionally biased region" description="Polar residues" evidence="3">
    <location>
        <begin position="592"/>
        <end position="607"/>
    </location>
</feature>
<keyword evidence="2" id="KW-0175">Coiled coil</keyword>
<dbReference type="HOGENOM" id="CLU_006094_0_0_1"/>
<dbReference type="PaxDb" id="284590-Q6CQI8"/>
<feature type="region of interest" description="Disordered" evidence="3">
    <location>
        <begin position="592"/>
        <end position="613"/>
    </location>
</feature>
<dbReference type="Pfam" id="PF03399">
    <property type="entry name" value="SAC3_GANP"/>
    <property type="match status" value="1"/>
</dbReference>
<dbReference type="GO" id="GO:0005737">
    <property type="term" value="C:cytoplasm"/>
    <property type="evidence" value="ECO:0007669"/>
    <property type="project" value="TreeGrafter"/>
</dbReference>
<reference evidence="6 7" key="1">
    <citation type="journal article" date="2004" name="Nature">
        <title>Genome evolution in yeasts.</title>
        <authorList>
            <consortium name="Genolevures"/>
            <person name="Dujon B."/>
            <person name="Sherman D."/>
            <person name="Fischer G."/>
            <person name="Durrens P."/>
            <person name="Casaregola S."/>
            <person name="Lafontaine I."/>
            <person name="de Montigny J."/>
            <person name="Marck C."/>
            <person name="Neuveglise C."/>
            <person name="Talla E."/>
            <person name="Goffard N."/>
            <person name="Frangeul L."/>
            <person name="Aigle M."/>
            <person name="Anthouard V."/>
            <person name="Babour A."/>
            <person name="Barbe V."/>
            <person name="Barnay S."/>
            <person name="Blanchin S."/>
            <person name="Beckerich J.M."/>
            <person name="Beyne E."/>
            <person name="Bleykasten C."/>
            <person name="Boisrame A."/>
            <person name="Boyer J."/>
            <person name="Cattolico L."/>
            <person name="Confanioleri F."/>
            <person name="de Daruvar A."/>
            <person name="Despons L."/>
            <person name="Fabre E."/>
            <person name="Fairhead C."/>
            <person name="Ferry-Dumazet H."/>
            <person name="Groppi A."/>
            <person name="Hantraye F."/>
            <person name="Hennequin C."/>
            <person name="Jauniaux N."/>
            <person name="Joyet P."/>
            <person name="Kachouri R."/>
            <person name="Kerrest A."/>
            <person name="Koszul R."/>
            <person name="Lemaire M."/>
            <person name="Lesur I."/>
            <person name="Ma L."/>
            <person name="Muller H."/>
            <person name="Nicaud J.M."/>
            <person name="Nikolski M."/>
            <person name="Oztas S."/>
            <person name="Ozier-Kalogeropoulos O."/>
            <person name="Pellenz S."/>
            <person name="Potier S."/>
            <person name="Richard G.F."/>
            <person name="Straub M.L."/>
            <person name="Suleau A."/>
            <person name="Swennene D."/>
            <person name="Tekaia F."/>
            <person name="Wesolowski-Louvel M."/>
            <person name="Westhof E."/>
            <person name="Wirth B."/>
            <person name="Zeniou-Meyer M."/>
            <person name="Zivanovic I."/>
            <person name="Bolotin-Fukuhara M."/>
            <person name="Thierry A."/>
            <person name="Bouchier C."/>
            <person name="Caudron B."/>
            <person name="Scarpelli C."/>
            <person name="Gaillardin C."/>
            <person name="Weissenbach J."/>
            <person name="Wincker P."/>
            <person name="Souciet J.L."/>
        </authorList>
    </citation>
    <scope>NUCLEOTIDE SEQUENCE [LARGE SCALE GENOMIC DNA]</scope>
    <source>
        <strain evidence="7">ATCC 8585 / CBS 2359 / DSM 70799 / NBRC 1267 / NRRL Y-1140 / WM37</strain>
    </source>
</reference>
<dbReference type="EMBL" id="CR382124">
    <property type="protein sequence ID" value="CAH00897.1"/>
    <property type="molecule type" value="Genomic_DNA"/>
</dbReference>
<evidence type="ECO:0000256" key="2">
    <source>
        <dbReference type="SAM" id="Coils"/>
    </source>
</evidence>
<dbReference type="GO" id="GO:0006406">
    <property type="term" value="P:mRNA export from nucleus"/>
    <property type="evidence" value="ECO:0007669"/>
    <property type="project" value="UniProtKB-UniRule"/>
</dbReference>
<dbReference type="Gene3D" id="1.25.40.990">
    <property type="match status" value="1"/>
</dbReference>
<dbReference type="PANTHER" id="PTHR12436:SF3">
    <property type="entry name" value="GERMINAL-CENTER ASSOCIATED NUCLEAR PROTEIN"/>
    <property type="match status" value="1"/>
</dbReference>
<dbReference type="InterPro" id="IPR017173">
    <property type="entry name" value="Sac3"/>
</dbReference>
<dbReference type="GO" id="GO:0005635">
    <property type="term" value="C:nuclear envelope"/>
    <property type="evidence" value="ECO:0007669"/>
    <property type="project" value="UniProtKB-SubCell"/>
</dbReference>
<feature type="compositionally biased region" description="Polar residues" evidence="3">
    <location>
        <begin position="1182"/>
        <end position="1200"/>
    </location>
</feature>
<protein>
    <recommendedName>
        <fullName evidence="1">Nuclear mRNA export factor</fullName>
    </recommendedName>
</protein>
<dbReference type="PIRSF" id="PIRSF037320">
    <property type="entry name" value="mRNA_export_factor_Sac3"/>
    <property type="match status" value="1"/>
</dbReference>
<organism evidence="6 7">
    <name type="scientific">Kluyveromyces lactis (strain ATCC 8585 / CBS 2359 / DSM 70799 / NBRC 1267 / NRRL Y-1140 / WM37)</name>
    <name type="common">Yeast</name>
    <name type="synonym">Candida sphaerica</name>
    <dbReference type="NCBI Taxonomy" id="284590"/>
    <lineage>
        <taxon>Eukaryota</taxon>
        <taxon>Fungi</taxon>
        <taxon>Dikarya</taxon>
        <taxon>Ascomycota</taxon>
        <taxon>Saccharomycotina</taxon>
        <taxon>Saccharomycetes</taxon>
        <taxon>Saccharomycetales</taxon>
        <taxon>Saccharomycetaceae</taxon>
        <taxon>Kluyveromyces</taxon>
    </lineage>
</organism>
<keyword evidence="1" id="KW-0539">Nucleus</keyword>
<dbReference type="Gene3D" id="6.10.250.2880">
    <property type="match status" value="1"/>
</dbReference>
<dbReference type="InterPro" id="IPR045107">
    <property type="entry name" value="SAC3/GANP/THP3"/>
</dbReference>
<feature type="domain" description="SAC3 helical" evidence="5">
    <location>
        <begin position="701"/>
        <end position="774"/>
    </location>
</feature>
<name>Q6CQI8_KLULA</name>
<accession>Q6CQI8</accession>
<dbReference type="InterPro" id="IPR024293">
    <property type="entry name" value="SAC3_helical"/>
</dbReference>
<evidence type="ECO:0000256" key="3">
    <source>
        <dbReference type="SAM" id="MobiDB-lite"/>
    </source>
</evidence>
<dbReference type="GO" id="GO:0042274">
    <property type="term" value="P:ribosomal small subunit biogenesis"/>
    <property type="evidence" value="ECO:0007669"/>
    <property type="project" value="UniProtKB-UniRule"/>
</dbReference>
<dbReference type="PANTHER" id="PTHR12436">
    <property type="entry name" value="80 KDA MCM3-ASSOCIATED PROTEIN"/>
    <property type="match status" value="1"/>
</dbReference>
<feature type="coiled-coil region" evidence="2">
    <location>
        <begin position="639"/>
        <end position="692"/>
    </location>
</feature>
<dbReference type="InterPro" id="IPR005062">
    <property type="entry name" value="SAC3/GANP/THP3_conserved"/>
</dbReference>
<dbReference type="GO" id="GO:0070390">
    <property type="term" value="C:transcription export complex 2"/>
    <property type="evidence" value="ECO:0007669"/>
    <property type="project" value="UniProtKB-UniRule"/>
</dbReference>
<gene>
    <name evidence="6" type="ORF">KLLA0_D16775g</name>
</gene>
<dbReference type="InParanoid" id="Q6CQI8"/>
<dbReference type="FunCoup" id="Q6CQI8">
    <property type="interactions" value="183"/>
</dbReference>
<evidence type="ECO:0000256" key="1">
    <source>
        <dbReference type="PIRNR" id="PIRNR037320"/>
    </source>
</evidence>
<evidence type="ECO:0000259" key="4">
    <source>
        <dbReference type="Pfam" id="PF03399"/>
    </source>
</evidence>
<keyword evidence="7" id="KW-1185">Reference proteome</keyword>
<comment type="similarity">
    <text evidence="1">Belongs to the SAC3 family.</text>
</comment>
<dbReference type="Proteomes" id="UP000000598">
    <property type="component" value="Chromosome D"/>
</dbReference>
<dbReference type="eggNOG" id="KOG1860">
    <property type="taxonomic scope" value="Eukaryota"/>
</dbReference>